<dbReference type="CDD" id="cd00054">
    <property type="entry name" value="EGF_CA"/>
    <property type="match status" value="1"/>
</dbReference>
<comment type="caution">
    <text evidence="4">Lacks conserved residue(s) required for the propagation of feature annotation.</text>
</comment>
<dbReference type="PROSITE" id="PS50026">
    <property type="entry name" value="EGF_3"/>
    <property type="match status" value="1"/>
</dbReference>
<dbReference type="Pfam" id="PF12662">
    <property type="entry name" value="cEGF"/>
    <property type="match status" value="1"/>
</dbReference>
<dbReference type="AlphaFoldDB" id="A0A3P6NRF4"/>
<dbReference type="InterPro" id="IPR026823">
    <property type="entry name" value="cEGF"/>
</dbReference>
<dbReference type="GO" id="GO:0005509">
    <property type="term" value="F:calcium ion binding"/>
    <property type="evidence" value="ECO:0007669"/>
    <property type="project" value="InterPro"/>
</dbReference>
<dbReference type="Gene3D" id="2.10.25.10">
    <property type="entry name" value="Laminin"/>
    <property type="match status" value="3"/>
</dbReference>
<dbReference type="InterPro" id="IPR000742">
    <property type="entry name" value="EGF"/>
</dbReference>
<evidence type="ECO:0000256" key="2">
    <source>
        <dbReference type="ARBA" id="ARBA00022737"/>
    </source>
</evidence>
<accession>A0A3P6NRF4</accession>
<dbReference type="InterPro" id="IPR009030">
    <property type="entry name" value="Growth_fac_rcpt_cys_sf"/>
</dbReference>
<protein>
    <recommendedName>
        <fullName evidence="5">EGF-like domain-containing protein</fullName>
    </recommendedName>
</protein>
<dbReference type="SMART" id="SM00179">
    <property type="entry name" value="EGF_CA"/>
    <property type="match status" value="1"/>
</dbReference>
<organism evidence="6 7">
    <name type="scientific">Anisakis simplex</name>
    <name type="common">Herring worm</name>
    <dbReference type="NCBI Taxonomy" id="6269"/>
    <lineage>
        <taxon>Eukaryota</taxon>
        <taxon>Metazoa</taxon>
        <taxon>Ecdysozoa</taxon>
        <taxon>Nematoda</taxon>
        <taxon>Chromadorea</taxon>
        <taxon>Rhabditida</taxon>
        <taxon>Spirurina</taxon>
        <taxon>Ascaridomorpha</taxon>
        <taxon>Ascaridoidea</taxon>
        <taxon>Anisakidae</taxon>
        <taxon>Anisakis</taxon>
        <taxon>Anisakis simplex complex</taxon>
    </lineage>
</organism>
<evidence type="ECO:0000256" key="3">
    <source>
        <dbReference type="ARBA" id="ARBA00023157"/>
    </source>
</evidence>
<keyword evidence="2" id="KW-0677">Repeat</keyword>
<dbReference type="PROSITE" id="PS00010">
    <property type="entry name" value="ASX_HYDROXYL"/>
    <property type="match status" value="1"/>
</dbReference>
<dbReference type="InterPro" id="IPR000152">
    <property type="entry name" value="EGF-type_Asp/Asn_hydroxyl_site"/>
</dbReference>
<evidence type="ECO:0000313" key="6">
    <source>
        <dbReference type="EMBL" id="VDK24077.1"/>
    </source>
</evidence>
<keyword evidence="1 4" id="KW-0245">EGF-like domain</keyword>
<evidence type="ECO:0000256" key="1">
    <source>
        <dbReference type="ARBA" id="ARBA00022536"/>
    </source>
</evidence>
<dbReference type="SUPFAM" id="SSF57184">
    <property type="entry name" value="Growth factor receptor domain"/>
    <property type="match status" value="1"/>
</dbReference>
<keyword evidence="7" id="KW-1185">Reference proteome</keyword>
<gene>
    <name evidence="6" type="ORF">ASIM_LOCUS4565</name>
</gene>
<feature type="non-terminal residue" evidence="6">
    <location>
        <position position="185"/>
    </location>
</feature>
<dbReference type="SMART" id="SM00181">
    <property type="entry name" value="EGF"/>
    <property type="match status" value="4"/>
</dbReference>
<dbReference type="InterPro" id="IPR050751">
    <property type="entry name" value="ECM_structural_protein"/>
</dbReference>
<dbReference type="EMBL" id="UYRR01008066">
    <property type="protein sequence ID" value="VDK24077.1"/>
    <property type="molecule type" value="Genomic_DNA"/>
</dbReference>
<dbReference type="PROSITE" id="PS01186">
    <property type="entry name" value="EGF_2"/>
    <property type="match status" value="2"/>
</dbReference>
<dbReference type="Proteomes" id="UP000267096">
    <property type="component" value="Unassembled WGS sequence"/>
</dbReference>
<dbReference type="Pfam" id="PF00008">
    <property type="entry name" value="EGF"/>
    <property type="match status" value="1"/>
</dbReference>
<evidence type="ECO:0000256" key="4">
    <source>
        <dbReference type="PROSITE-ProRule" id="PRU00076"/>
    </source>
</evidence>
<name>A0A3P6NRF4_ANISI</name>
<dbReference type="InterPro" id="IPR001881">
    <property type="entry name" value="EGF-like_Ca-bd_dom"/>
</dbReference>
<keyword evidence="3" id="KW-1015">Disulfide bond</keyword>
<proteinExistence type="predicted"/>
<evidence type="ECO:0000313" key="7">
    <source>
        <dbReference type="Proteomes" id="UP000267096"/>
    </source>
</evidence>
<dbReference type="OrthoDB" id="4062651at2759"/>
<feature type="domain" description="EGF-like" evidence="5">
    <location>
        <begin position="1"/>
        <end position="36"/>
    </location>
</feature>
<dbReference type="PANTHER" id="PTHR24034">
    <property type="entry name" value="EGF-LIKE DOMAIN-CONTAINING PROTEIN"/>
    <property type="match status" value="1"/>
</dbReference>
<dbReference type="PANTHER" id="PTHR24034:SF89">
    <property type="entry name" value="COMPLEMENT COMPONENT C1Q RECEPTOR"/>
    <property type="match status" value="1"/>
</dbReference>
<sequence length="185" mass="19926">MRRACGSGAKCIDIPGSYLCECAPGYAGDPYGKGCELMDACAAFNPCDIITQVCKSANNEAYCVCKEGFLNNAVDMCVPDPCLIDNGGCGRDATCRPTRVEELIVPKCRCPVGFELDFENNCIPIDHCKCQVKTPLGIPCKSEIMCIGVDMLCVDYGTEYNCTCQSGYTLSPDGTQCINIDECVE</sequence>
<reference evidence="6 7" key="1">
    <citation type="submission" date="2018-11" db="EMBL/GenBank/DDBJ databases">
        <authorList>
            <consortium name="Pathogen Informatics"/>
        </authorList>
    </citation>
    <scope>NUCLEOTIDE SEQUENCE [LARGE SCALE GENOMIC DNA]</scope>
</reference>
<evidence type="ECO:0000259" key="5">
    <source>
        <dbReference type="PROSITE" id="PS50026"/>
    </source>
</evidence>